<dbReference type="InterPro" id="IPR036736">
    <property type="entry name" value="ACP-like_sf"/>
</dbReference>
<dbReference type="Proteomes" id="UP000251047">
    <property type="component" value="Unassembled WGS sequence"/>
</dbReference>
<dbReference type="InterPro" id="IPR006162">
    <property type="entry name" value="Ppantetheine_attach_site"/>
</dbReference>
<dbReference type="PROSITE" id="PS00012">
    <property type="entry name" value="PHOSPHOPANTETHEINE"/>
    <property type="match status" value="1"/>
</dbReference>
<keyword evidence="2" id="KW-0597">Phosphoprotein</keyword>
<gene>
    <name evidence="4" type="ORF">CWC39_08240</name>
</gene>
<evidence type="ECO:0000313" key="4">
    <source>
        <dbReference type="EMBL" id="RAV33487.1"/>
    </source>
</evidence>
<dbReference type="InterPro" id="IPR009081">
    <property type="entry name" value="PP-bd_ACP"/>
</dbReference>
<evidence type="ECO:0000256" key="1">
    <source>
        <dbReference type="ARBA" id="ARBA00022450"/>
    </source>
</evidence>
<evidence type="ECO:0000313" key="5">
    <source>
        <dbReference type="Proteomes" id="UP000251047"/>
    </source>
</evidence>
<sequence>MTHPTARDVVFQALYIDEEDLANGDHTDLRELGLDSVRLVLILQQLGLAERPGVVERMTAAPTIATLQQLAAETHA</sequence>
<protein>
    <recommendedName>
        <fullName evidence="3">Carrier domain-containing protein</fullName>
    </recommendedName>
</protein>
<dbReference type="OrthoDB" id="4630103at2"/>
<evidence type="ECO:0000259" key="3">
    <source>
        <dbReference type="Pfam" id="PF00550"/>
    </source>
</evidence>
<reference evidence="4 5" key="1">
    <citation type="journal article" date="2018" name="Syst. Appl. Microbiol.">
        <title>Corynebacterium heidelbergense sp. nov., isolated from the preen glands of Egyptian geese (Alopochen aegyptiacus).</title>
        <authorList>
            <person name="Braun M.S."/>
            <person name="Wang E."/>
            <person name="Zimmermann S."/>
            <person name="Wink M."/>
        </authorList>
    </citation>
    <scope>NUCLEOTIDE SEQUENCE [LARGE SCALE GENOMIC DNA]</scope>
    <source>
        <strain evidence="4 5">DSM 104638</strain>
    </source>
</reference>
<accession>A0A364VA39</accession>
<comment type="caution">
    <text evidence="4">The sequence shown here is derived from an EMBL/GenBank/DDBJ whole genome shotgun (WGS) entry which is preliminary data.</text>
</comment>
<feature type="domain" description="Carrier" evidence="3">
    <location>
        <begin position="10"/>
        <end position="46"/>
    </location>
</feature>
<evidence type="ECO:0000256" key="2">
    <source>
        <dbReference type="ARBA" id="ARBA00022553"/>
    </source>
</evidence>
<dbReference type="EMBL" id="PHQP01000069">
    <property type="protein sequence ID" value="RAV33487.1"/>
    <property type="molecule type" value="Genomic_DNA"/>
</dbReference>
<keyword evidence="1" id="KW-0596">Phosphopantetheine</keyword>
<dbReference type="RefSeq" id="WP_112770008.1">
    <property type="nucleotide sequence ID" value="NZ_CP063191.1"/>
</dbReference>
<proteinExistence type="predicted"/>
<dbReference type="AlphaFoldDB" id="A0A364VA39"/>
<name>A0A364VA39_9CORY</name>
<organism evidence="4 5">
    <name type="scientific">Corynebacterium heidelbergense</name>
    <dbReference type="NCBI Taxonomy" id="2055947"/>
    <lineage>
        <taxon>Bacteria</taxon>
        <taxon>Bacillati</taxon>
        <taxon>Actinomycetota</taxon>
        <taxon>Actinomycetes</taxon>
        <taxon>Mycobacteriales</taxon>
        <taxon>Corynebacteriaceae</taxon>
        <taxon>Corynebacterium</taxon>
    </lineage>
</organism>
<dbReference type="Gene3D" id="1.10.1200.10">
    <property type="entry name" value="ACP-like"/>
    <property type="match status" value="1"/>
</dbReference>
<dbReference type="Pfam" id="PF00550">
    <property type="entry name" value="PP-binding"/>
    <property type="match status" value="1"/>
</dbReference>